<comment type="caution">
    <text evidence="5">The sequence shown here is derived from an EMBL/GenBank/DDBJ whole genome shotgun (WGS) entry which is preliminary data.</text>
</comment>
<sequence length="140" mass="16041">MKTKKDIGRIINILSNELKKSMNKDAACYGVTGIQSKVLYYISKQKSDIFQKDIEAQFHTSRATASGILQLLEENELIRRECVDYDARLKKIIITQKGLDIKESIGKEINKTEEKLKLGISDDELDTFLKVCDKMLINLR</sequence>
<dbReference type="InterPro" id="IPR036388">
    <property type="entry name" value="WH-like_DNA-bd_sf"/>
</dbReference>
<dbReference type="InterPro" id="IPR000835">
    <property type="entry name" value="HTH_MarR-typ"/>
</dbReference>
<accession>A0A3E3E2B5</accession>
<evidence type="ECO:0000256" key="3">
    <source>
        <dbReference type="ARBA" id="ARBA00023163"/>
    </source>
</evidence>
<evidence type="ECO:0000313" key="5">
    <source>
        <dbReference type="EMBL" id="RGD75068.1"/>
    </source>
</evidence>
<keyword evidence="3" id="KW-0804">Transcription</keyword>
<dbReference type="PRINTS" id="PR00598">
    <property type="entry name" value="HTHMARR"/>
</dbReference>
<gene>
    <name evidence="5" type="ORF">DW687_01735</name>
</gene>
<dbReference type="RefSeq" id="WP_117531191.1">
    <property type="nucleotide sequence ID" value="NZ_QUSM01000002.1"/>
</dbReference>
<dbReference type="SMART" id="SM00347">
    <property type="entry name" value="HTH_MARR"/>
    <property type="match status" value="1"/>
</dbReference>
<organism evidence="5 6">
    <name type="scientific">Anaerofustis stercorihominis</name>
    <dbReference type="NCBI Taxonomy" id="214853"/>
    <lineage>
        <taxon>Bacteria</taxon>
        <taxon>Bacillati</taxon>
        <taxon>Bacillota</taxon>
        <taxon>Clostridia</taxon>
        <taxon>Eubacteriales</taxon>
        <taxon>Eubacteriaceae</taxon>
        <taxon>Anaerofustis</taxon>
    </lineage>
</organism>
<proteinExistence type="predicted"/>
<evidence type="ECO:0000259" key="4">
    <source>
        <dbReference type="PROSITE" id="PS50995"/>
    </source>
</evidence>
<reference evidence="5 6" key="1">
    <citation type="submission" date="2018-08" db="EMBL/GenBank/DDBJ databases">
        <title>A genome reference for cultivated species of the human gut microbiota.</title>
        <authorList>
            <person name="Zou Y."/>
            <person name="Xue W."/>
            <person name="Luo G."/>
        </authorList>
    </citation>
    <scope>NUCLEOTIDE SEQUENCE [LARGE SCALE GENOMIC DNA]</scope>
    <source>
        <strain evidence="5 6">AM25-6</strain>
    </source>
</reference>
<dbReference type="InterPro" id="IPR036390">
    <property type="entry name" value="WH_DNA-bd_sf"/>
</dbReference>
<dbReference type="Gene3D" id="1.10.10.10">
    <property type="entry name" value="Winged helix-like DNA-binding domain superfamily/Winged helix DNA-binding domain"/>
    <property type="match status" value="1"/>
</dbReference>
<dbReference type="AlphaFoldDB" id="A0A3E3E2B5"/>
<evidence type="ECO:0000256" key="1">
    <source>
        <dbReference type="ARBA" id="ARBA00023015"/>
    </source>
</evidence>
<feature type="domain" description="HTH marR-type" evidence="4">
    <location>
        <begin position="4"/>
        <end position="137"/>
    </location>
</feature>
<evidence type="ECO:0000256" key="2">
    <source>
        <dbReference type="ARBA" id="ARBA00023125"/>
    </source>
</evidence>
<dbReference type="PROSITE" id="PS50995">
    <property type="entry name" value="HTH_MARR_2"/>
    <property type="match status" value="1"/>
</dbReference>
<name>A0A3E3E2B5_9FIRM</name>
<evidence type="ECO:0000313" key="6">
    <source>
        <dbReference type="Proteomes" id="UP000261212"/>
    </source>
</evidence>
<dbReference type="PANTHER" id="PTHR42756">
    <property type="entry name" value="TRANSCRIPTIONAL REGULATOR, MARR"/>
    <property type="match status" value="1"/>
</dbReference>
<keyword evidence="2" id="KW-0238">DNA-binding</keyword>
<dbReference type="GO" id="GO:0003700">
    <property type="term" value="F:DNA-binding transcription factor activity"/>
    <property type="evidence" value="ECO:0007669"/>
    <property type="project" value="InterPro"/>
</dbReference>
<dbReference type="SUPFAM" id="SSF46785">
    <property type="entry name" value="Winged helix' DNA-binding domain"/>
    <property type="match status" value="1"/>
</dbReference>
<dbReference type="GO" id="GO:0003677">
    <property type="term" value="F:DNA binding"/>
    <property type="evidence" value="ECO:0007669"/>
    <property type="project" value="UniProtKB-KW"/>
</dbReference>
<protein>
    <submittedName>
        <fullName evidence="5">MarR family transcriptional regulator</fullName>
    </submittedName>
</protein>
<dbReference type="EMBL" id="QUSM01000002">
    <property type="protein sequence ID" value="RGD75068.1"/>
    <property type="molecule type" value="Genomic_DNA"/>
</dbReference>
<dbReference type="Proteomes" id="UP000261212">
    <property type="component" value="Unassembled WGS sequence"/>
</dbReference>
<keyword evidence="1" id="KW-0805">Transcription regulation</keyword>
<dbReference type="PANTHER" id="PTHR42756:SF1">
    <property type="entry name" value="TRANSCRIPTIONAL REPRESSOR OF EMRAB OPERON"/>
    <property type="match status" value="1"/>
</dbReference>
<dbReference type="Pfam" id="PF12802">
    <property type="entry name" value="MarR_2"/>
    <property type="match status" value="1"/>
</dbReference>